<dbReference type="STRING" id="576137.A0A1L7XRR0"/>
<accession>A0A1L7XRR0</accession>
<evidence type="ECO:0000313" key="4">
    <source>
        <dbReference type="Proteomes" id="UP000184330"/>
    </source>
</evidence>
<feature type="compositionally biased region" description="Low complexity" evidence="2">
    <location>
        <begin position="115"/>
        <end position="124"/>
    </location>
</feature>
<reference evidence="3 4" key="1">
    <citation type="submission" date="2016-03" db="EMBL/GenBank/DDBJ databases">
        <authorList>
            <person name="Ploux O."/>
        </authorList>
    </citation>
    <scope>NUCLEOTIDE SEQUENCE [LARGE SCALE GENOMIC DNA]</scope>
    <source>
        <strain evidence="3 4">UAMH 11012</strain>
    </source>
</reference>
<proteinExistence type="predicted"/>
<dbReference type="PANTHER" id="PTHR37534">
    <property type="entry name" value="TRANSCRIPTIONAL ACTIVATOR PROTEIN UGA3"/>
    <property type="match status" value="1"/>
</dbReference>
<protein>
    <recommendedName>
        <fullName evidence="5">Zn(2)-C6 fungal-type domain-containing protein</fullName>
    </recommendedName>
</protein>
<keyword evidence="1" id="KW-0539">Nucleus</keyword>
<dbReference type="EMBL" id="FJOG01000046">
    <property type="protein sequence ID" value="CZR67689.1"/>
    <property type="molecule type" value="Genomic_DNA"/>
</dbReference>
<dbReference type="Proteomes" id="UP000184330">
    <property type="component" value="Unassembled WGS sequence"/>
</dbReference>
<dbReference type="PANTHER" id="PTHR37534:SF46">
    <property type="entry name" value="ZN(II)2CYS6 TRANSCRIPTION FACTOR (EUROFUNG)"/>
    <property type="match status" value="1"/>
</dbReference>
<sequence length="670" mass="75693">MDPSLIANPEICIPHHCDELKPSCGSCVKLGRRCEQVSPALKFCSVNIWPREKGKQQQPRPRKGTTISSVNIASFIDEDSSQRRQCTLTSRKTVPPTISTPSPCSSGFLSAGSPSGTVDSLSSTDGDDTDLTWRLDTESDHNFLAPPTEWALSDSSFPGTQLDLEPADDTCMRIAPALVLHHDYSLAIKFYMNVWRNHCLPALHLSFHHLEALCRQSRLITDTMATLSACRLSRTLPQRRLLNALSASSLCFRPDAGHESLSGELYGYAMRKMSWWSREELDSQPIVALAVLVLFCYLESSMGHFQEFQVHSKAVEKLLTSYSDRIMSTGRGLLAAWVEVKMQNWWRRAHFGVPDFYRDWSVPLFDPILFKTMSTTTAYRRASVLWILCESHRLSTARIIACYEKKFNDQMMASYGASLLKSLTSTGPEHKPSEKELVALMRVQSERLDEWHASLRDHDLPEVMKTQDLWNAVGMQKPEDAAIRFRSHSLAINYAYYVTARVMQCTKFLQSLGNDSLVDIDDPYEETEIWIQILLRIAAGIDWNECIRLSVYTIGLAGLLLACALRSRKLATGRWVQEWLEERLKEDDGFEEGNFPVFQILIALQIINCERSNGRDVISLFQTVDDGGGSGKFGSYSSQFIQSFLVYARCHETGNLYSYQVSPGDLRPKS</sequence>
<evidence type="ECO:0000313" key="3">
    <source>
        <dbReference type="EMBL" id="CZR67689.1"/>
    </source>
</evidence>
<evidence type="ECO:0008006" key="5">
    <source>
        <dbReference type="Google" id="ProtNLM"/>
    </source>
</evidence>
<feature type="region of interest" description="Disordered" evidence="2">
    <location>
        <begin position="90"/>
        <end position="131"/>
    </location>
</feature>
<organism evidence="3 4">
    <name type="scientific">Phialocephala subalpina</name>
    <dbReference type="NCBI Taxonomy" id="576137"/>
    <lineage>
        <taxon>Eukaryota</taxon>
        <taxon>Fungi</taxon>
        <taxon>Dikarya</taxon>
        <taxon>Ascomycota</taxon>
        <taxon>Pezizomycotina</taxon>
        <taxon>Leotiomycetes</taxon>
        <taxon>Helotiales</taxon>
        <taxon>Mollisiaceae</taxon>
        <taxon>Phialocephala</taxon>
        <taxon>Phialocephala fortinii species complex</taxon>
    </lineage>
</organism>
<name>A0A1L7XRR0_9HELO</name>
<evidence type="ECO:0000256" key="1">
    <source>
        <dbReference type="ARBA" id="ARBA00023242"/>
    </source>
</evidence>
<feature type="compositionally biased region" description="Low complexity" evidence="2">
    <location>
        <begin position="93"/>
        <end position="106"/>
    </location>
</feature>
<gene>
    <name evidence="3" type="ORF">PAC_17588</name>
</gene>
<dbReference type="OrthoDB" id="39175at2759"/>
<evidence type="ECO:0000256" key="2">
    <source>
        <dbReference type="SAM" id="MobiDB-lite"/>
    </source>
</evidence>
<dbReference type="AlphaFoldDB" id="A0A1L7XRR0"/>
<keyword evidence="4" id="KW-1185">Reference proteome</keyword>